<feature type="region of interest" description="Disordered" evidence="1">
    <location>
        <begin position="369"/>
        <end position="392"/>
    </location>
</feature>
<feature type="compositionally biased region" description="Low complexity" evidence="1">
    <location>
        <begin position="378"/>
        <end position="392"/>
    </location>
</feature>
<dbReference type="Proteomes" id="UP000319210">
    <property type="component" value="Unassembled WGS sequence"/>
</dbReference>
<comment type="caution">
    <text evidence="2">The sequence shown here is derived from an EMBL/GenBank/DDBJ whole genome shotgun (WGS) entry which is preliminary data.</text>
</comment>
<accession>A0A4Y3R3P2</accession>
<reference evidence="2 3" key="1">
    <citation type="submission" date="2019-06" db="EMBL/GenBank/DDBJ databases">
        <title>Whole genome shotgun sequence of Streptomyces cacaoi subsp. cacaoi NBRC 12748.</title>
        <authorList>
            <person name="Hosoyama A."/>
            <person name="Uohara A."/>
            <person name="Ohji S."/>
            <person name="Ichikawa N."/>
        </authorList>
    </citation>
    <scope>NUCLEOTIDE SEQUENCE [LARGE SCALE GENOMIC DNA]</scope>
    <source>
        <strain evidence="2 3">NBRC 12748</strain>
    </source>
</reference>
<evidence type="ECO:0000256" key="1">
    <source>
        <dbReference type="SAM" id="MobiDB-lite"/>
    </source>
</evidence>
<evidence type="ECO:0000313" key="3">
    <source>
        <dbReference type="Proteomes" id="UP000319210"/>
    </source>
</evidence>
<dbReference type="AlphaFoldDB" id="A0A4Y3R3P2"/>
<name>A0A4Y3R3P2_STRCI</name>
<dbReference type="PANTHER" id="PTHR38479">
    <property type="entry name" value="LMO0824 PROTEIN"/>
    <property type="match status" value="1"/>
</dbReference>
<dbReference type="PANTHER" id="PTHR38479:SF2">
    <property type="entry name" value="WINGED HELIX DNA-BINDING DOMAIN-CONTAINING PROTEIN"/>
    <property type="match status" value="1"/>
</dbReference>
<dbReference type="InterPro" id="IPR009351">
    <property type="entry name" value="AlkZ-like"/>
</dbReference>
<sequence>MAPAPLTSRALGRALLARQLLVRRARMPVRDALEHLVGLQAQAPLPPYVALWTRLDGFAPHALSALVEGYGAVRIGLMRGTLHLVTDRDAVQLRPLTQPVFERTLRANYGARLADTDVAAVVRAAREVLADGPRTPGELGAALHERWPGTDPHALSMAARYLLPLVQLPPRGLWGRSGRPVLDDVERRIGRSLTSEPCVETLLLRYLGAFGPASVQDAQTWSGLTRLAEVVERLRPQLRVFTDEAGRELFDLPDAPRPDADLPLPARFLAEYDSLVLAHADRTRLMDEATRRALVSRNGQVPGTFLLDGRVSGTWRTLPPVKGRKKGKAPAGLELSPLRTLTDEEQRELSVEGERLLAFLSDGAPGPHTVTFAPPAAPSATAAAGPRASYAD</sequence>
<proteinExistence type="predicted"/>
<dbReference type="EMBL" id="BJMM01000020">
    <property type="protein sequence ID" value="GEB51363.1"/>
    <property type="molecule type" value="Genomic_DNA"/>
</dbReference>
<organism evidence="2 3">
    <name type="scientific">Streptomyces cacaoi</name>
    <dbReference type="NCBI Taxonomy" id="1898"/>
    <lineage>
        <taxon>Bacteria</taxon>
        <taxon>Bacillati</taxon>
        <taxon>Actinomycetota</taxon>
        <taxon>Actinomycetes</taxon>
        <taxon>Kitasatosporales</taxon>
        <taxon>Streptomycetaceae</taxon>
        <taxon>Streptomyces</taxon>
    </lineage>
</organism>
<dbReference type="RefSeq" id="WP_030877810.1">
    <property type="nucleotide sequence ID" value="NZ_BJMM01000020.1"/>
</dbReference>
<gene>
    <name evidence="2" type="ORF">SCA03_39140</name>
</gene>
<evidence type="ECO:0008006" key="4">
    <source>
        <dbReference type="Google" id="ProtNLM"/>
    </source>
</evidence>
<protein>
    <recommendedName>
        <fullName evidence="4">Winged helix DNA-binding domain-containing protein</fullName>
    </recommendedName>
</protein>
<dbReference type="Pfam" id="PF06224">
    <property type="entry name" value="AlkZ-like"/>
    <property type="match status" value="1"/>
</dbReference>
<keyword evidence="3" id="KW-1185">Reference proteome</keyword>
<evidence type="ECO:0000313" key="2">
    <source>
        <dbReference type="EMBL" id="GEB51363.1"/>
    </source>
</evidence>
<dbReference type="OrthoDB" id="9148135at2"/>